<organism evidence="3 4">
    <name type="scientific">Paenibacillus dokdonensis</name>
    <dbReference type="NCBI Taxonomy" id="2567944"/>
    <lineage>
        <taxon>Bacteria</taxon>
        <taxon>Bacillati</taxon>
        <taxon>Bacillota</taxon>
        <taxon>Bacilli</taxon>
        <taxon>Bacillales</taxon>
        <taxon>Paenibacillaceae</taxon>
        <taxon>Paenibacillus</taxon>
    </lineage>
</organism>
<evidence type="ECO:0000313" key="4">
    <source>
        <dbReference type="Proteomes" id="UP001344632"/>
    </source>
</evidence>
<reference evidence="3 4" key="1">
    <citation type="submission" date="2023-03" db="EMBL/GenBank/DDBJ databases">
        <title>Bacillus Genome Sequencing.</title>
        <authorList>
            <person name="Dunlap C."/>
        </authorList>
    </citation>
    <scope>NUCLEOTIDE SEQUENCE [LARGE SCALE GENOMIC DNA]</scope>
    <source>
        <strain evidence="3 4">BD-525</strain>
    </source>
</reference>
<dbReference type="InterPro" id="IPR036582">
    <property type="entry name" value="Mao_N_sf"/>
</dbReference>
<accession>A0ABU6GGK6</accession>
<dbReference type="Pfam" id="PF07833">
    <property type="entry name" value="Cu_amine_oxidN1"/>
    <property type="match status" value="1"/>
</dbReference>
<keyword evidence="4" id="KW-1185">Reference proteome</keyword>
<dbReference type="EMBL" id="JARLKZ010000002">
    <property type="protein sequence ID" value="MEC0238839.1"/>
    <property type="molecule type" value="Genomic_DNA"/>
</dbReference>
<dbReference type="Proteomes" id="UP001344632">
    <property type="component" value="Unassembled WGS sequence"/>
</dbReference>
<dbReference type="InterPro" id="IPR012854">
    <property type="entry name" value="Cu_amine_oxidase-like_N"/>
</dbReference>
<keyword evidence="1" id="KW-0732">Signal</keyword>
<feature type="signal peptide" evidence="1">
    <location>
        <begin position="1"/>
        <end position="23"/>
    </location>
</feature>
<evidence type="ECO:0000313" key="3">
    <source>
        <dbReference type="EMBL" id="MEC0238839.1"/>
    </source>
</evidence>
<feature type="domain" description="Copper amine oxidase-like N-terminal" evidence="2">
    <location>
        <begin position="49"/>
        <end position="149"/>
    </location>
</feature>
<dbReference type="Gene3D" id="3.30.457.10">
    <property type="entry name" value="Copper amine oxidase-like, N-terminal domain"/>
    <property type="match status" value="1"/>
</dbReference>
<gene>
    <name evidence="3" type="ORF">P4H66_03005</name>
</gene>
<dbReference type="SUPFAM" id="SSF55383">
    <property type="entry name" value="Copper amine oxidase, domain N"/>
    <property type="match status" value="1"/>
</dbReference>
<name>A0ABU6GGK6_9BACL</name>
<dbReference type="RefSeq" id="WP_326085640.1">
    <property type="nucleotide sequence ID" value="NZ_JARLKZ010000002.1"/>
</dbReference>
<protein>
    <submittedName>
        <fullName evidence="3">Copper amine oxidase N-terminal domain-containing protein</fullName>
    </submittedName>
</protein>
<evidence type="ECO:0000256" key="1">
    <source>
        <dbReference type="SAM" id="SignalP"/>
    </source>
</evidence>
<feature type="chain" id="PRO_5047416538" evidence="1">
    <location>
        <begin position="24"/>
        <end position="388"/>
    </location>
</feature>
<sequence length="388" mass="43133">MNIKQLITYASSMLLISALSTQALLPASASSAPEKVNVQLTFNSTGLMTSSQDAIIKNGVSYLSSSLLTNYAKLEMRWDQSGNRVEFTGFDKRLAIRVGSHTGLLDGKTVELGAAPFLFKDELYLPAKFVVTALQGGAVHWESKTRTIQADHLHRYPGMSENFEGTLYSLSYDTGDLFVSSGKENKRKVANLGTGLDIVHFKFEHTSQGLVILRVFNVYGEPHLYTDDFILLLKNGSVFRQANIGFHNTFGEPALWADGKLLLNDGHTLRIIEDGTGKVLETVHLSSLMGTSGDNMVSYNVEAWYPDIALIRPTDTGFLTLVDRSTGNQTLLYKELFKWNEQQQDEVNDPMFPGDHVYFTGRSGDKLNFNHTRGNVTQKFTHTLTAEK</sequence>
<proteinExistence type="predicted"/>
<comment type="caution">
    <text evidence="3">The sequence shown here is derived from an EMBL/GenBank/DDBJ whole genome shotgun (WGS) entry which is preliminary data.</text>
</comment>
<evidence type="ECO:0000259" key="2">
    <source>
        <dbReference type="Pfam" id="PF07833"/>
    </source>
</evidence>